<dbReference type="STRING" id="109264.A0A1F7ZMG2"/>
<sequence>MLTWLFLILNLLNFALGAPWQGIRSHQKPLACQDRFSDDDFLEPIQDRCYAQRYNPGTCHREEILVPYDTCSIVGPSTIEILDSRKPHDHFPGQRFAVSREGDDQKVKSVITFQPLMSGEKTCTLAIEIPAMPEGQYAQGLTTMEVWAVDRPEKPTWDDQPHKDQTVGKVTFPTWEVQQGWLQRFMPLDCEKQMSYMVELSYPKGDGNVVFWNQLMGKQGAPPIGWRMLQGGC</sequence>
<evidence type="ECO:0000313" key="2">
    <source>
        <dbReference type="EMBL" id="OGM40499.1"/>
    </source>
</evidence>
<dbReference type="AlphaFoldDB" id="A0A1F7ZMG2"/>
<keyword evidence="3" id="KW-1185">Reference proteome</keyword>
<dbReference type="RefSeq" id="XP_022384216.1">
    <property type="nucleotide sequence ID" value="XM_022537756.1"/>
</dbReference>
<protein>
    <submittedName>
        <fullName evidence="2">Uncharacterized protein</fullName>
    </submittedName>
</protein>
<keyword evidence="1" id="KW-0732">Signal</keyword>
<dbReference type="GeneID" id="34454018"/>
<evidence type="ECO:0000256" key="1">
    <source>
        <dbReference type="SAM" id="SignalP"/>
    </source>
</evidence>
<feature type="signal peptide" evidence="1">
    <location>
        <begin position="1"/>
        <end position="17"/>
    </location>
</feature>
<reference evidence="2 3" key="1">
    <citation type="journal article" date="2016" name="Genome Biol. Evol.">
        <title>Draft genome sequence of an aflatoxigenic Aspergillus species, A. bombycis.</title>
        <authorList>
            <person name="Moore G.G."/>
            <person name="Mack B.M."/>
            <person name="Beltz S.B."/>
            <person name="Gilbert M.K."/>
        </authorList>
    </citation>
    <scope>NUCLEOTIDE SEQUENCE [LARGE SCALE GENOMIC DNA]</scope>
    <source>
        <strain evidence="3">NRRL 26010</strain>
    </source>
</reference>
<organism evidence="2 3">
    <name type="scientific">Aspergillus bombycis</name>
    <dbReference type="NCBI Taxonomy" id="109264"/>
    <lineage>
        <taxon>Eukaryota</taxon>
        <taxon>Fungi</taxon>
        <taxon>Dikarya</taxon>
        <taxon>Ascomycota</taxon>
        <taxon>Pezizomycotina</taxon>
        <taxon>Eurotiomycetes</taxon>
        <taxon>Eurotiomycetidae</taxon>
        <taxon>Eurotiales</taxon>
        <taxon>Aspergillaceae</taxon>
        <taxon>Aspergillus</taxon>
    </lineage>
</organism>
<dbReference type="EMBL" id="LYCR01000141">
    <property type="protein sequence ID" value="OGM40499.1"/>
    <property type="molecule type" value="Genomic_DNA"/>
</dbReference>
<gene>
    <name evidence="2" type="ORF">ABOM_010628</name>
</gene>
<evidence type="ECO:0000313" key="3">
    <source>
        <dbReference type="Proteomes" id="UP000179179"/>
    </source>
</evidence>
<accession>A0A1F7ZMG2</accession>
<feature type="chain" id="PRO_5009533966" evidence="1">
    <location>
        <begin position="18"/>
        <end position="233"/>
    </location>
</feature>
<dbReference type="OrthoDB" id="4421216at2759"/>
<name>A0A1F7ZMG2_9EURO</name>
<dbReference type="Proteomes" id="UP000179179">
    <property type="component" value="Unassembled WGS sequence"/>
</dbReference>
<comment type="caution">
    <text evidence="2">The sequence shown here is derived from an EMBL/GenBank/DDBJ whole genome shotgun (WGS) entry which is preliminary data.</text>
</comment>
<proteinExistence type="predicted"/>